<keyword evidence="5" id="KW-0325">Glycoprotein</keyword>
<dbReference type="GO" id="GO:0010215">
    <property type="term" value="P:cellulose microfibril organization"/>
    <property type="evidence" value="ECO:0007669"/>
    <property type="project" value="InterPro"/>
</dbReference>
<comment type="similarity">
    <text evidence="2">Belongs to the COBRA family.</text>
</comment>
<evidence type="ECO:0000256" key="1">
    <source>
        <dbReference type="ARBA" id="ARBA00004609"/>
    </source>
</evidence>
<dbReference type="AlphaFoldDB" id="A0A314XIK5"/>
<feature type="domain" description="COBRA C-terminal" evidence="7">
    <location>
        <begin position="2"/>
        <end position="131"/>
    </location>
</feature>
<dbReference type="InterPro" id="IPR056900">
    <property type="entry name" value="COB_C"/>
</dbReference>
<evidence type="ECO:0000256" key="3">
    <source>
        <dbReference type="ARBA" id="ARBA00022622"/>
    </source>
</evidence>
<keyword evidence="9" id="KW-1185">Reference proteome</keyword>
<evidence type="ECO:0000256" key="6">
    <source>
        <dbReference type="ARBA" id="ARBA00023288"/>
    </source>
</evidence>
<dbReference type="STRING" id="2094558.A0A314XIK5"/>
<accession>A0A314XIK5</accession>
<protein>
    <submittedName>
        <fullName evidence="8">COBRA-like protein 4</fullName>
    </submittedName>
</protein>
<dbReference type="GO" id="GO:0005886">
    <property type="term" value="C:plasma membrane"/>
    <property type="evidence" value="ECO:0007669"/>
    <property type="project" value="UniProtKB-SubCell"/>
</dbReference>
<dbReference type="Proteomes" id="UP000250321">
    <property type="component" value="Unassembled WGS sequence"/>
</dbReference>
<comment type="subcellular location">
    <subcellularLocation>
        <location evidence="1">Cell membrane</location>
        <topology evidence="1">Lipid-anchor</topology>
        <topology evidence="1">GPI-anchor</topology>
    </subcellularLocation>
</comment>
<name>A0A314XIK5_PRUYE</name>
<reference evidence="8 9" key="1">
    <citation type="submission" date="2018-02" db="EMBL/GenBank/DDBJ databases">
        <title>Draft genome of wild Prunus yedoensis var. nudiflora.</title>
        <authorList>
            <person name="Baek S."/>
            <person name="Kim J.-H."/>
            <person name="Choi K."/>
            <person name="Kim G.-B."/>
            <person name="Cho A."/>
            <person name="Jang H."/>
            <person name="Shin C.-H."/>
            <person name="Yu H.-J."/>
            <person name="Mun J.-H."/>
        </authorList>
    </citation>
    <scope>NUCLEOTIDE SEQUENCE [LARGE SCALE GENOMIC DNA]</scope>
    <source>
        <strain evidence="9">cv. Jeju island</strain>
        <tissue evidence="8">Leaf</tissue>
    </source>
</reference>
<organism evidence="8 9">
    <name type="scientific">Prunus yedoensis var. nudiflora</name>
    <dbReference type="NCBI Taxonomy" id="2094558"/>
    <lineage>
        <taxon>Eukaryota</taxon>
        <taxon>Viridiplantae</taxon>
        <taxon>Streptophyta</taxon>
        <taxon>Embryophyta</taxon>
        <taxon>Tracheophyta</taxon>
        <taxon>Spermatophyta</taxon>
        <taxon>Magnoliopsida</taxon>
        <taxon>eudicotyledons</taxon>
        <taxon>Gunneridae</taxon>
        <taxon>Pentapetalae</taxon>
        <taxon>rosids</taxon>
        <taxon>fabids</taxon>
        <taxon>Rosales</taxon>
        <taxon>Rosaceae</taxon>
        <taxon>Amygdaloideae</taxon>
        <taxon>Amygdaleae</taxon>
        <taxon>Prunus</taxon>
    </lineage>
</organism>
<dbReference type="GO" id="GO:0052324">
    <property type="term" value="P:plant-type cell wall cellulose biosynthetic process"/>
    <property type="evidence" value="ECO:0007669"/>
    <property type="project" value="TreeGrafter"/>
</dbReference>
<evidence type="ECO:0000313" key="8">
    <source>
        <dbReference type="EMBL" id="PQP93702.1"/>
    </source>
</evidence>
<keyword evidence="3" id="KW-0336">GPI-anchor</keyword>
<dbReference type="OrthoDB" id="2012261at2759"/>
<evidence type="ECO:0000313" key="9">
    <source>
        <dbReference type="Proteomes" id="UP000250321"/>
    </source>
</evidence>
<gene>
    <name evidence="8" type="ORF">Pyn_03699</name>
</gene>
<evidence type="ECO:0000256" key="4">
    <source>
        <dbReference type="ARBA" id="ARBA00022729"/>
    </source>
</evidence>
<proteinExistence type="inferred from homology"/>
<keyword evidence="6" id="KW-0449">Lipoprotein</keyword>
<evidence type="ECO:0000256" key="2">
    <source>
        <dbReference type="ARBA" id="ARBA00005507"/>
    </source>
</evidence>
<dbReference type="PANTHER" id="PTHR31673">
    <property type="entry name" value="PROTEIN COBRA"/>
    <property type="match status" value="1"/>
</dbReference>
<keyword evidence="4" id="KW-0732">Signal</keyword>
<dbReference type="GO" id="GO:0098552">
    <property type="term" value="C:side of membrane"/>
    <property type="evidence" value="ECO:0007669"/>
    <property type="project" value="UniProtKB-KW"/>
</dbReference>
<dbReference type="InterPro" id="IPR006918">
    <property type="entry name" value="COBRA_pln"/>
</dbReference>
<evidence type="ECO:0000259" key="7">
    <source>
        <dbReference type="Pfam" id="PF25079"/>
    </source>
</evidence>
<keyword evidence="3" id="KW-0472">Membrane</keyword>
<dbReference type="EMBL" id="PJQY01002438">
    <property type="protein sequence ID" value="PQP93702.1"/>
    <property type="molecule type" value="Genomic_DNA"/>
</dbReference>
<comment type="caution">
    <text evidence="8">The sequence shown here is derived from an EMBL/GenBank/DDBJ whole genome shotgun (WGS) entry which is preliminary data.</text>
</comment>
<evidence type="ECO:0000256" key="5">
    <source>
        <dbReference type="ARBA" id="ARBA00023180"/>
    </source>
</evidence>
<sequence>MCPIRVHWHVKTNYKQYWRVKITITNFNYRLNYTQWTLVVEHPNLNHITEVFSFDYKPLTPYQSKNDTGLFYGTKFYNDLLKEAGPEGNVQSELILEKNANTFTFKEGWGFPRKVYFNGDECMMPQPDEFPGLPNAAHTNLITVPKLALFWLLMFLALP</sequence>
<dbReference type="Pfam" id="PF25079">
    <property type="entry name" value="COB_C"/>
    <property type="match status" value="1"/>
</dbReference>
<dbReference type="PANTHER" id="PTHR31673:SF27">
    <property type="entry name" value="COBRA-LIKE PROTEIN"/>
    <property type="match status" value="1"/>
</dbReference>